<dbReference type="EMBL" id="MVHM01000012">
    <property type="protein sequence ID" value="ORA35466.1"/>
    <property type="molecule type" value="Genomic_DNA"/>
</dbReference>
<gene>
    <name evidence="5" type="ORF">BST20_17910</name>
    <name evidence="4" type="ORF">MBRA_53720</name>
</gene>
<evidence type="ECO:0000313" key="7">
    <source>
        <dbReference type="Proteomes" id="UP000467379"/>
    </source>
</evidence>
<feature type="compositionally biased region" description="Low complexity" evidence="1">
    <location>
        <begin position="123"/>
        <end position="176"/>
    </location>
</feature>
<evidence type="ECO:0000313" key="5">
    <source>
        <dbReference type="EMBL" id="ORA35466.1"/>
    </source>
</evidence>
<dbReference type="Proteomes" id="UP000467379">
    <property type="component" value="Plasmid pJCM12687"/>
</dbReference>
<evidence type="ECO:0000259" key="3">
    <source>
        <dbReference type="Pfam" id="PF14230"/>
    </source>
</evidence>
<dbReference type="RefSeq" id="WP_083132737.1">
    <property type="nucleotide sequence ID" value="NZ_AP022607.1"/>
</dbReference>
<proteinExistence type="predicted"/>
<geneLocation type="plasmid" evidence="4 7">
    <name>pJCM12687</name>
</geneLocation>
<dbReference type="OrthoDB" id="3625154at2"/>
<evidence type="ECO:0000313" key="4">
    <source>
        <dbReference type="EMBL" id="BBZ15177.1"/>
    </source>
</evidence>
<protein>
    <recommendedName>
        <fullName evidence="3">DUF4333 domain-containing protein</fullName>
    </recommendedName>
</protein>
<dbReference type="AlphaFoldDB" id="A0A7I7WDX8"/>
<feature type="compositionally biased region" description="Low complexity" evidence="1">
    <location>
        <begin position="55"/>
        <end position="71"/>
    </location>
</feature>
<name>A0A7I7WDX8_9MYCO</name>
<keyword evidence="4" id="KW-0614">Plasmid</keyword>
<keyword evidence="2" id="KW-1133">Transmembrane helix</keyword>
<evidence type="ECO:0000256" key="2">
    <source>
        <dbReference type="SAM" id="Phobius"/>
    </source>
</evidence>
<reference evidence="4 7" key="2">
    <citation type="journal article" date="2019" name="Emerg. Microbes Infect.">
        <title>Comprehensive subspecies identification of 175 nontuberculous mycobacteria species based on 7547 genomic profiles.</title>
        <authorList>
            <person name="Matsumoto Y."/>
            <person name="Kinjo T."/>
            <person name="Motooka D."/>
            <person name="Nabeya D."/>
            <person name="Jung N."/>
            <person name="Uechi K."/>
            <person name="Horii T."/>
            <person name="Iida T."/>
            <person name="Fujita J."/>
            <person name="Nakamura S."/>
        </authorList>
    </citation>
    <scope>NUCLEOTIDE SEQUENCE [LARGE SCALE GENOMIC DNA]</scope>
    <source>
        <strain evidence="4 7">JCM 12687</strain>
        <plasmid evidence="4">pJCM12687</plasmid>
    </source>
</reference>
<feature type="transmembrane region" description="Helical" evidence="2">
    <location>
        <begin position="207"/>
        <end position="229"/>
    </location>
</feature>
<feature type="domain" description="DUF4333" evidence="3">
    <location>
        <begin position="222"/>
        <end position="304"/>
    </location>
</feature>
<keyword evidence="7" id="KW-1185">Reference proteome</keyword>
<dbReference type="InterPro" id="IPR025637">
    <property type="entry name" value="DUF4333"/>
</dbReference>
<feature type="compositionally biased region" description="Basic and acidic residues" evidence="1">
    <location>
        <begin position="1"/>
        <end position="11"/>
    </location>
</feature>
<keyword evidence="2" id="KW-0472">Membrane</keyword>
<reference evidence="5 6" key="1">
    <citation type="submission" date="2016-12" db="EMBL/GenBank/DDBJ databases">
        <title>The new phylogeny of genus Mycobacterium.</title>
        <authorList>
            <person name="Tortoli E."/>
            <person name="Trovato A."/>
            <person name="Cirillo D.M."/>
        </authorList>
    </citation>
    <scope>NUCLEOTIDE SEQUENCE [LARGE SCALE GENOMIC DNA]</scope>
    <source>
        <strain evidence="5 6">DSM 44624</strain>
    </source>
</reference>
<dbReference type="Pfam" id="PF14230">
    <property type="entry name" value="DUF4333"/>
    <property type="match status" value="1"/>
</dbReference>
<organism evidence="5 6">
    <name type="scientific">Mycobacterium branderi</name>
    <dbReference type="NCBI Taxonomy" id="43348"/>
    <lineage>
        <taxon>Bacteria</taxon>
        <taxon>Bacillati</taxon>
        <taxon>Actinomycetota</taxon>
        <taxon>Actinomycetes</taxon>
        <taxon>Mycobacteriales</taxon>
        <taxon>Mycobacteriaceae</taxon>
        <taxon>Mycobacterium</taxon>
    </lineage>
</organism>
<feature type="compositionally biased region" description="Low complexity" evidence="1">
    <location>
        <begin position="85"/>
        <end position="99"/>
    </location>
</feature>
<evidence type="ECO:0000256" key="1">
    <source>
        <dbReference type="SAM" id="MobiDB-lite"/>
    </source>
</evidence>
<reference evidence="4" key="3">
    <citation type="submission" date="2020-02" db="EMBL/GenBank/DDBJ databases">
        <authorList>
            <person name="Matsumoto Y."/>
            <person name="Motooka D."/>
            <person name="Nakamura S."/>
        </authorList>
    </citation>
    <scope>NUCLEOTIDE SEQUENCE</scope>
    <source>
        <strain evidence="4">JCM 12687</strain>
        <plasmid evidence="4">pJCM12687</plasmid>
    </source>
</reference>
<feature type="region of interest" description="Disordered" evidence="1">
    <location>
        <begin position="1"/>
        <end position="201"/>
    </location>
</feature>
<dbReference type="EMBL" id="AP022607">
    <property type="protein sequence ID" value="BBZ15177.1"/>
    <property type="molecule type" value="Genomic_DNA"/>
</dbReference>
<dbReference type="Proteomes" id="UP000192441">
    <property type="component" value="Unassembled WGS sequence"/>
</dbReference>
<sequence length="312" mass="32935">MSAPEGPEHTRPWTPSQSGGPSEEETRPAQRPEQAGSEQAAGQQSDNADATRAWGPSAQPQQPEQAGQQSGNADATRAWGPSAPPQQAGSEQAAGQQPGNADATRAWGQPAPPQPSYQPPAAPYQQSQSESQQTAQYQQSSPSAGQHQQYGQPPGYPQQPGQGAPQYGQPQAQYGGWNAQPQGAPQFGDAFGPGGAPKRSKRSKGRIAAVAGALLLIVVVAAAVVGFFMRDYFFTKKLDISKAQDGVQQILTDQTNGYGVKNVQGVKCNNGQNPTVKKGDTFNCEVTIDGTKRQVTVTFHDDKGAYEVGRPK</sequence>
<evidence type="ECO:0000313" key="6">
    <source>
        <dbReference type="Proteomes" id="UP000192441"/>
    </source>
</evidence>
<accession>A0A7I7WDX8</accession>
<feature type="compositionally biased region" description="Pro residues" evidence="1">
    <location>
        <begin position="110"/>
        <end position="122"/>
    </location>
</feature>
<keyword evidence="2" id="KW-0812">Transmembrane</keyword>
<feature type="compositionally biased region" description="Low complexity" evidence="1">
    <location>
        <begin position="33"/>
        <end position="45"/>
    </location>
</feature>